<evidence type="ECO:0000256" key="2">
    <source>
        <dbReference type="ARBA" id="ARBA00022676"/>
    </source>
</evidence>
<feature type="transmembrane region" description="Helical" evidence="10">
    <location>
        <begin position="365"/>
        <end position="387"/>
    </location>
</feature>
<feature type="transmembrane region" description="Helical" evidence="10">
    <location>
        <begin position="6"/>
        <end position="31"/>
    </location>
</feature>
<organism evidence="11 12">
    <name type="scientific">Candidatus Thermoflexus japonica</name>
    <dbReference type="NCBI Taxonomy" id="2035417"/>
    <lineage>
        <taxon>Bacteria</taxon>
        <taxon>Bacillati</taxon>
        <taxon>Chloroflexota</taxon>
        <taxon>Thermoflexia</taxon>
        <taxon>Thermoflexales</taxon>
        <taxon>Thermoflexaceae</taxon>
        <taxon>Thermoflexus</taxon>
    </lineage>
</organism>
<feature type="compositionally biased region" description="Basic and acidic residues" evidence="9">
    <location>
        <begin position="482"/>
        <end position="495"/>
    </location>
</feature>
<evidence type="ECO:0000256" key="5">
    <source>
        <dbReference type="ARBA" id="ARBA00022989"/>
    </source>
</evidence>
<comment type="caution">
    <text evidence="11">The sequence shown here is derived from an EMBL/GenBank/DDBJ whole genome shotgun (WGS) entry which is preliminary data.</text>
</comment>
<dbReference type="Proteomes" id="UP000236642">
    <property type="component" value="Unassembled WGS sequence"/>
</dbReference>
<keyword evidence="8" id="KW-0961">Cell wall biogenesis/degradation</keyword>
<evidence type="ECO:0000256" key="1">
    <source>
        <dbReference type="ARBA" id="ARBA00004653"/>
    </source>
</evidence>
<feature type="region of interest" description="Disordered" evidence="9">
    <location>
        <begin position="473"/>
        <end position="495"/>
    </location>
</feature>
<evidence type="ECO:0000313" key="11">
    <source>
        <dbReference type="EMBL" id="GBD08265.1"/>
    </source>
</evidence>
<dbReference type="Gene3D" id="3.90.550.10">
    <property type="entry name" value="Spore Coat Polysaccharide Biosynthesis Protein SpsA, Chain A"/>
    <property type="match status" value="1"/>
</dbReference>
<evidence type="ECO:0000256" key="7">
    <source>
        <dbReference type="ARBA" id="ARBA00023136"/>
    </source>
</evidence>
<evidence type="ECO:0000256" key="10">
    <source>
        <dbReference type="SAM" id="Phobius"/>
    </source>
</evidence>
<dbReference type="PANTHER" id="PTHR32044:SF80">
    <property type="entry name" value="XYLOGLUCAN GLYCOSYLTRANSFERASE 2-RELATED"/>
    <property type="match status" value="1"/>
</dbReference>
<keyword evidence="5 10" id="KW-1133">Transmembrane helix</keyword>
<reference evidence="12" key="1">
    <citation type="submission" date="2017-09" db="EMBL/GenBank/DDBJ databases">
        <title>Metaegenomics of thermophilic ammonia-oxidizing enrichment culture.</title>
        <authorList>
            <person name="Kato S."/>
            <person name="Suzuki K."/>
        </authorList>
    </citation>
    <scope>NUCLEOTIDE SEQUENCE [LARGE SCALE GENOMIC DNA]</scope>
</reference>
<dbReference type="GO" id="GO:0071555">
    <property type="term" value="P:cell wall organization"/>
    <property type="evidence" value="ECO:0007669"/>
    <property type="project" value="UniProtKB-KW"/>
</dbReference>
<keyword evidence="3 11" id="KW-0808">Transferase</keyword>
<evidence type="ECO:0000256" key="4">
    <source>
        <dbReference type="ARBA" id="ARBA00022692"/>
    </source>
</evidence>
<accession>A0A2H5Y490</accession>
<dbReference type="Pfam" id="PF13641">
    <property type="entry name" value="Glyco_tranf_2_3"/>
    <property type="match status" value="1"/>
</dbReference>
<dbReference type="FunFam" id="3.90.550.10:FF:000057">
    <property type="entry name" value="Glycosyltransferase-like protein, family 2"/>
    <property type="match status" value="1"/>
</dbReference>
<feature type="transmembrane region" description="Helical" evidence="10">
    <location>
        <begin position="300"/>
        <end position="323"/>
    </location>
</feature>
<evidence type="ECO:0000256" key="3">
    <source>
        <dbReference type="ARBA" id="ARBA00022679"/>
    </source>
</evidence>
<name>A0A2H5Y490_9CHLR</name>
<keyword evidence="2 11" id="KW-0328">Glycosyltransferase</keyword>
<feature type="transmembrane region" description="Helical" evidence="10">
    <location>
        <begin position="442"/>
        <end position="462"/>
    </location>
</feature>
<keyword evidence="4 10" id="KW-0812">Transmembrane</keyword>
<evidence type="ECO:0000256" key="6">
    <source>
        <dbReference type="ARBA" id="ARBA00023034"/>
    </source>
</evidence>
<keyword evidence="7 10" id="KW-0472">Membrane</keyword>
<evidence type="ECO:0000256" key="9">
    <source>
        <dbReference type="SAM" id="MobiDB-lite"/>
    </source>
</evidence>
<comment type="subcellular location">
    <subcellularLocation>
        <location evidence="1">Golgi apparatus membrane</location>
        <topology evidence="1">Multi-pass membrane protein</topology>
    </subcellularLocation>
</comment>
<feature type="transmembrane region" description="Helical" evidence="10">
    <location>
        <begin position="335"/>
        <end position="353"/>
    </location>
</feature>
<dbReference type="PANTHER" id="PTHR32044">
    <property type="entry name" value="GLUCOMANNAN 4-BETA-MANNOSYLTRANSFERASE 9"/>
    <property type="match status" value="1"/>
</dbReference>
<gene>
    <name evidence="11" type="ORF">HRbin22_00498</name>
</gene>
<dbReference type="AlphaFoldDB" id="A0A2H5Y490"/>
<protein>
    <submittedName>
        <fullName evidence="11">Beta-monoglucosyldiacylglycerol synthase</fullName>
        <ecNumber evidence="11">2.4.1.336</ecNumber>
    </submittedName>
</protein>
<dbReference type="InterPro" id="IPR029044">
    <property type="entry name" value="Nucleotide-diphossugar_trans"/>
</dbReference>
<dbReference type="GO" id="GO:0016757">
    <property type="term" value="F:glycosyltransferase activity"/>
    <property type="evidence" value="ECO:0007669"/>
    <property type="project" value="UniProtKB-KW"/>
</dbReference>
<keyword evidence="6" id="KW-0333">Golgi apparatus</keyword>
<dbReference type="SUPFAM" id="SSF53448">
    <property type="entry name" value="Nucleotide-diphospho-sugar transferases"/>
    <property type="match status" value="1"/>
</dbReference>
<evidence type="ECO:0000313" key="12">
    <source>
        <dbReference type="Proteomes" id="UP000236642"/>
    </source>
</evidence>
<feature type="transmembrane region" description="Helical" evidence="10">
    <location>
        <begin position="416"/>
        <end position="435"/>
    </location>
</feature>
<sequence length="495" mass="55315">MNILAMASLGISVLLFLYALYVLVLTGLSLWGRRRAIPRAEPRTWPFVTVQLPIYNEGGVVERLLEAVVALDYPRDRLEIQVLDDSTDETAQLVQRQVAFYQSLGHPIELLRRPNRSGYKAGALAYGLQRARGEFIAIFDADFIPPPDFLKRMVPVLLADPAIGAAQARWSHLNAGDSWITRAQALMLDAHFMVDQVARSAAGMPVNFNGSAGVWRREAIEAAGGWESDTLTEDLDLSYRAQLAGWRILFVPDVAVPGEVPPALQAFKGQQFRWAKGTTQTFCKLIGRIWRSRWPWWKRLAATFHLGGYFTNLLGVLLLLLWGPLLRHSAERPKWAVILGLGLLAIPLMYGLSQQALYPDWPRRLWAIPLLFLVGTGLTLNNTRAILEALFGYRSEFVRTPKGERAMDAALEPDPMGWIEGAFALYALFLAWRAWRHDLDGAVPFLLCYAISYGIVAWHSLIPAQPSPSPFPTVSSAAPRISLDKADRRGPFPHS</sequence>
<dbReference type="EMBL" id="BEHY01000006">
    <property type="protein sequence ID" value="GBD08265.1"/>
    <property type="molecule type" value="Genomic_DNA"/>
</dbReference>
<dbReference type="EC" id="2.4.1.336" evidence="11"/>
<evidence type="ECO:0000256" key="8">
    <source>
        <dbReference type="ARBA" id="ARBA00023316"/>
    </source>
</evidence>
<proteinExistence type="predicted"/>